<dbReference type="Proteomes" id="UP000198302">
    <property type="component" value="Unassembled WGS sequence"/>
</dbReference>
<evidence type="ECO:0000313" key="4">
    <source>
        <dbReference type="Proteomes" id="UP000032061"/>
    </source>
</evidence>
<organism evidence="2 4">
    <name type="scientific">Flavobacterium hibernum</name>
    <dbReference type="NCBI Taxonomy" id="37752"/>
    <lineage>
        <taxon>Bacteria</taxon>
        <taxon>Pseudomonadati</taxon>
        <taxon>Bacteroidota</taxon>
        <taxon>Flavobacteriia</taxon>
        <taxon>Flavobacteriales</taxon>
        <taxon>Flavobacteriaceae</taxon>
        <taxon>Flavobacterium</taxon>
    </lineage>
</organism>
<dbReference type="AlphaFoldDB" id="A0A0D0EKA4"/>
<reference evidence="3 5" key="2">
    <citation type="submission" date="2016-11" db="EMBL/GenBank/DDBJ databases">
        <title>Whole genomes of Flavobacteriaceae.</title>
        <authorList>
            <person name="Stine C."/>
            <person name="Li C."/>
            <person name="Tadesse D."/>
        </authorList>
    </citation>
    <scope>NUCLEOTIDE SEQUENCE [LARGE SCALE GENOMIC DNA]</scope>
    <source>
        <strain evidence="3 5">ATCC 51468</strain>
    </source>
</reference>
<evidence type="ECO:0000256" key="1">
    <source>
        <dbReference type="SAM" id="Phobius"/>
    </source>
</evidence>
<dbReference type="EMBL" id="JPRK01000013">
    <property type="protein sequence ID" value="KIO51745.1"/>
    <property type="molecule type" value="Genomic_DNA"/>
</dbReference>
<feature type="transmembrane region" description="Helical" evidence="1">
    <location>
        <begin position="7"/>
        <end position="26"/>
    </location>
</feature>
<keyword evidence="1" id="KW-1133">Transmembrane helix</keyword>
<dbReference type="EMBL" id="MUGX01000002">
    <property type="protein sequence ID" value="OXA91778.1"/>
    <property type="molecule type" value="Genomic_DNA"/>
</dbReference>
<gene>
    <name evidence="3" type="ORF">B0A73_00650</name>
    <name evidence="2" type="ORF">IW18_15875</name>
</gene>
<dbReference type="Proteomes" id="UP000032061">
    <property type="component" value="Unassembled WGS sequence"/>
</dbReference>
<keyword evidence="5" id="KW-1185">Reference proteome</keyword>
<evidence type="ECO:0000313" key="3">
    <source>
        <dbReference type="EMBL" id="OXA91778.1"/>
    </source>
</evidence>
<dbReference type="RefSeq" id="WP_041518872.1">
    <property type="nucleotide sequence ID" value="NZ_JPRK01000013.1"/>
</dbReference>
<name>A0A0D0EKA4_9FLAO</name>
<evidence type="ECO:0000313" key="5">
    <source>
        <dbReference type="Proteomes" id="UP000198302"/>
    </source>
</evidence>
<accession>A0A0D0EKA4</accession>
<protein>
    <submittedName>
        <fullName evidence="2">Uncharacterized protein</fullName>
    </submittedName>
</protein>
<keyword evidence="1" id="KW-0812">Transmembrane</keyword>
<proteinExistence type="predicted"/>
<sequence>MNVKRCSIFFGYLKQLLLVVGLLYAFSNCQVKRTILHFVSIESPEVSQKNQTQLPVQESCSSSIIKKNSIAKKVISVPQTPIISRIQPFYFQVKQSTAFTKLQIPSSFEFNKKSITYPPLFIVFKNIKIASPVVSNLA</sequence>
<reference evidence="2 4" key="1">
    <citation type="submission" date="2015-01" db="EMBL/GenBank/DDBJ databases">
        <title>Genome of Flavobacterium hibernum DSM 12611.</title>
        <authorList>
            <person name="Stropko S.J."/>
            <person name="Pipes S.E."/>
            <person name="Newman J.D."/>
        </authorList>
    </citation>
    <scope>NUCLEOTIDE SEQUENCE [LARGE SCALE GENOMIC DNA]</scope>
    <source>
        <strain evidence="2 4">DSM 12611</strain>
    </source>
</reference>
<comment type="caution">
    <text evidence="2">The sequence shown here is derived from an EMBL/GenBank/DDBJ whole genome shotgun (WGS) entry which is preliminary data.</text>
</comment>
<evidence type="ECO:0000313" key="2">
    <source>
        <dbReference type="EMBL" id="KIO51745.1"/>
    </source>
</evidence>
<dbReference type="OrthoDB" id="1372104at2"/>
<keyword evidence="1" id="KW-0472">Membrane</keyword>